<dbReference type="Proteomes" id="UP000199063">
    <property type="component" value="Unassembled WGS sequence"/>
</dbReference>
<keyword evidence="2" id="KW-1185">Reference proteome</keyword>
<organism evidence="1 2">
    <name type="scientific">Streptomyces wuyuanensis</name>
    <dbReference type="NCBI Taxonomy" id="1196353"/>
    <lineage>
        <taxon>Bacteria</taxon>
        <taxon>Bacillati</taxon>
        <taxon>Actinomycetota</taxon>
        <taxon>Actinomycetes</taxon>
        <taxon>Kitasatosporales</taxon>
        <taxon>Streptomycetaceae</taxon>
        <taxon>Streptomyces</taxon>
    </lineage>
</organism>
<gene>
    <name evidence="1" type="ORF">SAMN05444921_12320</name>
</gene>
<proteinExistence type="predicted"/>
<sequence length="36" mass="4113">MGAYFLRAVEGVQLGALSTRNRDGTVLEMYQWPLIR</sequence>
<accession>A0A1G9ZZX7</accession>
<dbReference type="AlphaFoldDB" id="A0A1G9ZZX7"/>
<protein>
    <submittedName>
        <fullName evidence="1">Uncharacterized protein</fullName>
    </submittedName>
</protein>
<dbReference type="EMBL" id="FNHI01000023">
    <property type="protein sequence ID" value="SDN26858.1"/>
    <property type="molecule type" value="Genomic_DNA"/>
</dbReference>
<reference evidence="2" key="1">
    <citation type="submission" date="2016-10" db="EMBL/GenBank/DDBJ databases">
        <authorList>
            <person name="Varghese N."/>
            <person name="Submissions S."/>
        </authorList>
    </citation>
    <scope>NUCLEOTIDE SEQUENCE [LARGE SCALE GENOMIC DNA]</scope>
    <source>
        <strain evidence="2">CGMCC 4.7042</strain>
    </source>
</reference>
<name>A0A1G9ZZX7_9ACTN</name>
<evidence type="ECO:0000313" key="1">
    <source>
        <dbReference type="EMBL" id="SDN26858.1"/>
    </source>
</evidence>
<evidence type="ECO:0000313" key="2">
    <source>
        <dbReference type="Proteomes" id="UP000199063"/>
    </source>
</evidence>